<dbReference type="AlphaFoldDB" id="A0A5N3V305"/>
<feature type="chain" id="PRO_5024411858" evidence="1">
    <location>
        <begin position="22"/>
        <end position="52"/>
    </location>
</feature>
<keyword evidence="1" id="KW-0732">Signal</keyword>
<organism evidence="2 3">
    <name type="scientific">Muntiacus muntjak</name>
    <name type="common">Barking deer</name>
    <name type="synonym">Indian muntjac</name>
    <dbReference type="NCBI Taxonomy" id="9888"/>
    <lineage>
        <taxon>Eukaryota</taxon>
        <taxon>Metazoa</taxon>
        <taxon>Chordata</taxon>
        <taxon>Craniata</taxon>
        <taxon>Vertebrata</taxon>
        <taxon>Euteleostomi</taxon>
        <taxon>Mammalia</taxon>
        <taxon>Eutheria</taxon>
        <taxon>Laurasiatheria</taxon>
        <taxon>Artiodactyla</taxon>
        <taxon>Ruminantia</taxon>
        <taxon>Pecora</taxon>
        <taxon>Cervidae</taxon>
        <taxon>Muntiacinae</taxon>
        <taxon>Muntiacus</taxon>
    </lineage>
</organism>
<accession>A0A5N3V305</accession>
<name>A0A5N3V305_MUNMU</name>
<feature type="signal peptide" evidence="1">
    <location>
        <begin position="1"/>
        <end position="21"/>
    </location>
</feature>
<keyword evidence="3" id="KW-1185">Reference proteome</keyword>
<reference evidence="2 3" key="1">
    <citation type="submission" date="2019-06" db="EMBL/GenBank/DDBJ databases">
        <title>Discovery of a novel chromosome fission-fusion reversal in muntjac.</title>
        <authorList>
            <person name="Mudd A.B."/>
            <person name="Bredeson J.V."/>
            <person name="Baum R."/>
            <person name="Hockemeyer D."/>
            <person name="Rokhsar D.S."/>
        </authorList>
    </citation>
    <scope>NUCLEOTIDE SEQUENCE [LARGE SCALE GENOMIC DNA]</scope>
    <source>
        <strain evidence="2">UTSW_UCB_Mm</strain>
        <tissue evidence="2">Fibroblast cell line</tissue>
    </source>
</reference>
<evidence type="ECO:0000313" key="2">
    <source>
        <dbReference type="EMBL" id="KAB0343524.1"/>
    </source>
</evidence>
<sequence length="52" mass="5730">MPSSVGCLLLCGSIALALGNAQKLPKGNFQLQHLYIELYYIDGYCSLLKRLV</sequence>
<gene>
    <name evidence="2" type="ORF">FD754_020450</name>
</gene>
<comment type="caution">
    <text evidence="2">The sequence shown here is derived from an EMBL/GenBank/DDBJ whole genome shotgun (WGS) entry which is preliminary data.</text>
</comment>
<protein>
    <submittedName>
        <fullName evidence="2">Uncharacterized protein</fullName>
    </submittedName>
</protein>
<proteinExistence type="predicted"/>
<evidence type="ECO:0000256" key="1">
    <source>
        <dbReference type="SAM" id="SignalP"/>
    </source>
</evidence>
<evidence type="ECO:0000313" key="3">
    <source>
        <dbReference type="Proteomes" id="UP000326458"/>
    </source>
</evidence>
<dbReference type="Proteomes" id="UP000326458">
    <property type="component" value="Unassembled WGS sequence"/>
</dbReference>
<dbReference type="EMBL" id="VCEA01000003">
    <property type="protein sequence ID" value="KAB0343524.1"/>
    <property type="molecule type" value="Genomic_DNA"/>
</dbReference>